<gene>
    <name evidence="1" type="ORF">AVEN_108952_1</name>
</gene>
<evidence type="ECO:0000313" key="2">
    <source>
        <dbReference type="Proteomes" id="UP000499080"/>
    </source>
</evidence>
<protein>
    <submittedName>
        <fullName evidence="1">Uncharacterized protein</fullName>
    </submittedName>
</protein>
<sequence>MSASFILLESSPLIAVREWQHNRLNHQIEVQICSQAASDNHESAPAVIGNCSPNHNSRCTSSVSRPQKGWLQALTRPPSNQHTAITGTKAEPTFNRKHVRLKKMYGICLYQIHS</sequence>
<dbReference type="EMBL" id="BGPR01000793">
    <property type="protein sequence ID" value="GBM35751.1"/>
    <property type="molecule type" value="Genomic_DNA"/>
</dbReference>
<reference evidence="1 2" key="1">
    <citation type="journal article" date="2019" name="Sci. Rep.">
        <title>Orb-weaving spider Araneus ventricosus genome elucidates the spidroin gene catalogue.</title>
        <authorList>
            <person name="Kono N."/>
            <person name="Nakamura H."/>
            <person name="Ohtoshi R."/>
            <person name="Moran D.A.P."/>
            <person name="Shinohara A."/>
            <person name="Yoshida Y."/>
            <person name="Fujiwara M."/>
            <person name="Mori M."/>
            <person name="Tomita M."/>
            <person name="Arakawa K."/>
        </authorList>
    </citation>
    <scope>NUCLEOTIDE SEQUENCE [LARGE SCALE GENOMIC DNA]</scope>
</reference>
<dbReference type="OrthoDB" id="8377007at2759"/>
<proteinExistence type="predicted"/>
<organism evidence="1 2">
    <name type="scientific">Araneus ventricosus</name>
    <name type="common">Orbweaver spider</name>
    <name type="synonym">Epeira ventricosa</name>
    <dbReference type="NCBI Taxonomy" id="182803"/>
    <lineage>
        <taxon>Eukaryota</taxon>
        <taxon>Metazoa</taxon>
        <taxon>Ecdysozoa</taxon>
        <taxon>Arthropoda</taxon>
        <taxon>Chelicerata</taxon>
        <taxon>Arachnida</taxon>
        <taxon>Araneae</taxon>
        <taxon>Araneomorphae</taxon>
        <taxon>Entelegynae</taxon>
        <taxon>Araneoidea</taxon>
        <taxon>Araneidae</taxon>
        <taxon>Araneus</taxon>
    </lineage>
</organism>
<evidence type="ECO:0000313" key="1">
    <source>
        <dbReference type="EMBL" id="GBM35751.1"/>
    </source>
</evidence>
<dbReference type="AlphaFoldDB" id="A0A4Y2F3R7"/>
<accession>A0A4Y2F3R7</accession>
<comment type="caution">
    <text evidence="1">The sequence shown here is derived from an EMBL/GenBank/DDBJ whole genome shotgun (WGS) entry which is preliminary data.</text>
</comment>
<keyword evidence="2" id="KW-1185">Reference proteome</keyword>
<name>A0A4Y2F3R7_ARAVE</name>
<dbReference type="Proteomes" id="UP000499080">
    <property type="component" value="Unassembled WGS sequence"/>
</dbReference>